<feature type="coiled-coil region" evidence="1">
    <location>
        <begin position="116"/>
        <end position="164"/>
    </location>
</feature>
<protein>
    <submittedName>
        <fullName evidence="5">Uncharacterized protein</fullName>
    </submittedName>
</protein>
<feature type="transmembrane region" description="Helical" evidence="3">
    <location>
        <begin position="81"/>
        <end position="105"/>
    </location>
</feature>
<keyword evidence="6" id="KW-1185">Reference proteome</keyword>
<dbReference type="AlphaFoldDB" id="A0A1D3D0B8"/>
<comment type="caution">
    <text evidence="5">The sequence shown here is derived from an EMBL/GenBank/DDBJ whole genome shotgun (WGS) entry which is preliminary data.</text>
</comment>
<organism evidence="5 6">
    <name type="scientific">Cyclospora cayetanensis</name>
    <dbReference type="NCBI Taxonomy" id="88456"/>
    <lineage>
        <taxon>Eukaryota</taxon>
        <taxon>Sar</taxon>
        <taxon>Alveolata</taxon>
        <taxon>Apicomplexa</taxon>
        <taxon>Conoidasida</taxon>
        <taxon>Coccidia</taxon>
        <taxon>Eucoccidiorida</taxon>
        <taxon>Eimeriorina</taxon>
        <taxon>Eimeriidae</taxon>
        <taxon>Cyclospora</taxon>
    </lineage>
</organism>
<evidence type="ECO:0000256" key="3">
    <source>
        <dbReference type="SAM" id="Phobius"/>
    </source>
</evidence>
<dbReference type="InParanoid" id="A0A1D3D0B8"/>
<evidence type="ECO:0000313" key="6">
    <source>
        <dbReference type="Proteomes" id="UP000095192"/>
    </source>
</evidence>
<gene>
    <name evidence="5" type="ORF">cyc_00158</name>
</gene>
<keyword evidence="3" id="KW-0812">Transmembrane</keyword>
<dbReference type="Proteomes" id="UP000095192">
    <property type="component" value="Unassembled WGS sequence"/>
</dbReference>
<dbReference type="PROSITE" id="PS51257">
    <property type="entry name" value="PROKAR_LIPOPROTEIN"/>
    <property type="match status" value="1"/>
</dbReference>
<feature type="compositionally biased region" description="Basic and acidic residues" evidence="2">
    <location>
        <begin position="200"/>
        <end position="219"/>
    </location>
</feature>
<accession>A0A1D3D0B8</accession>
<feature type="region of interest" description="Disordered" evidence="2">
    <location>
        <begin position="200"/>
        <end position="241"/>
    </location>
</feature>
<dbReference type="EMBL" id="JROU02001284">
    <property type="protein sequence ID" value="OEH76897.1"/>
    <property type="molecule type" value="Genomic_DNA"/>
</dbReference>
<evidence type="ECO:0000313" key="5">
    <source>
        <dbReference type="EMBL" id="OEH76897.1"/>
    </source>
</evidence>
<evidence type="ECO:0000256" key="2">
    <source>
        <dbReference type="SAM" id="MobiDB-lite"/>
    </source>
</evidence>
<evidence type="ECO:0000256" key="1">
    <source>
        <dbReference type="SAM" id="Coils"/>
    </source>
</evidence>
<keyword evidence="4" id="KW-0732">Signal</keyword>
<feature type="signal peptide" evidence="4">
    <location>
        <begin position="1"/>
        <end position="23"/>
    </location>
</feature>
<keyword evidence="3" id="KW-0472">Membrane</keyword>
<reference evidence="5 6" key="1">
    <citation type="journal article" date="2016" name="BMC Genomics">
        <title>Comparative genomics reveals Cyclospora cayetanensis possesses coccidia-like metabolism and invasion components but unique surface antigens.</title>
        <authorList>
            <person name="Liu S."/>
            <person name="Wang L."/>
            <person name="Zheng H."/>
            <person name="Xu Z."/>
            <person name="Roellig D.M."/>
            <person name="Li N."/>
            <person name="Frace M.A."/>
            <person name="Tang K."/>
            <person name="Arrowood M.J."/>
            <person name="Moss D.M."/>
            <person name="Zhang L."/>
            <person name="Feng Y."/>
            <person name="Xiao L."/>
        </authorList>
    </citation>
    <scope>NUCLEOTIDE SEQUENCE [LARGE SCALE GENOMIC DNA]</scope>
    <source>
        <strain evidence="5 6">CHN_HEN01</strain>
    </source>
</reference>
<keyword evidence="1" id="KW-0175">Coiled coil</keyword>
<keyword evidence="3" id="KW-1133">Transmembrane helix</keyword>
<feature type="chain" id="PRO_5008914047" evidence="4">
    <location>
        <begin position="24"/>
        <end position="274"/>
    </location>
</feature>
<dbReference type="VEuPathDB" id="ToxoDB:cyc_00158"/>
<proteinExistence type="predicted"/>
<evidence type="ECO:0000256" key="4">
    <source>
        <dbReference type="SAM" id="SignalP"/>
    </source>
</evidence>
<sequence length="274" mass="30521">MKLLLVLAVWSLGACMHPQRAAGDEAQPTDVTLAASSTLTADEAEDVGDSELLDDEAAATSLENHEPVHLLPTEHVKRQRALFVTWLCIDLGYLLLGVFIVLVTLEKLSVEERAQQEKMNTHLKSLQEEILTLEEALRTEKTNNHRAEERIKILEEEAKLVASRLQDSVSKEQEYAKTIEDNSTTMELLVNELVEAKKQLSEDTSTKKGAPQHDVRKEVSTPPLDRGFSGEEASGDVQSNTKGELYRGERLLEGFSVRQILSVDLASVFRSLFV</sequence>
<name>A0A1D3D0B8_9EIME</name>